<feature type="transmembrane region" description="Helical" evidence="1">
    <location>
        <begin position="163"/>
        <end position="184"/>
    </location>
</feature>
<keyword evidence="1" id="KW-0472">Membrane</keyword>
<evidence type="ECO:0000256" key="1">
    <source>
        <dbReference type="SAM" id="Phobius"/>
    </source>
</evidence>
<gene>
    <name evidence="3" type="ORF">BDN70DRAFT_882673</name>
</gene>
<organism evidence="3 4">
    <name type="scientific">Pholiota conissans</name>
    <dbReference type="NCBI Taxonomy" id="109636"/>
    <lineage>
        <taxon>Eukaryota</taxon>
        <taxon>Fungi</taxon>
        <taxon>Dikarya</taxon>
        <taxon>Basidiomycota</taxon>
        <taxon>Agaricomycotina</taxon>
        <taxon>Agaricomycetes</taxon>
        <taxon>Agaricomycetidae</taxon>
        <taxon>Agaricales</taxon>
        <taxon>Agaricineae</taxon>
        <taxon>Strophariaceae</taxon>
        <taxon>Pholiota</taxon>
    </lineage>
</organism>
<dbReference type="AlphaFoldDB" id="A0A9P5YW48"/>
<keyword evidence="4" id="KW-1185">Reference proteome</keyword>
<feature type="domain" description="DUF6533" evidence="2">
    <location>
        <begin position="19"/>
        <end position="64"/>
    </location>
</feature>
<proteinExistence type="predicted"/>
<evidence type="ECO:0000259" key="2">
    <source>
        <dbReference type="Pfam" id="PF20151"/>
    </source>
</evidence>
<evidence type="ECO:0000313" key="4">
    <source>
        <dbReference type="Proteomes" id="UP000807469"/>
    </source>
</evidence>
<feature type="transmembrane region" description="Helical" evidence="1">
    <location>
        <begin position="89"/>
        <end position="111"/>
    </location>
</feature>
<feature type="transmembrane region" description="Helical" evidence="1">
    <location>
        <begin position="123"/>
        <end position="143"/>
    </location>
</feature>
<sequence length="309" mass="35268">MVPESIHYYLWDAVSTRQYISLAAVVCLLWEHGVTIKHEYSFVWRSRLTITKCLYLSLRYITLAGQIANHVISSILFSKPALSAKTCSIWFIYQCACLQIALTLFEMILLARVWALYQKKRRVGYMLGALQAGELGILAYGAFNLNTSLHFDATCLVDQTPKAAVYLAITPIMMQGIIWSMTWYKRKNFSFSVQEWEASERFKRITSLMLRDGLVVWVLLSTILLVSVCVTMFVHTVSHSIWTILTTLLSIGGCRVIINTQKLKIPRITGVVEFERTTGIHTSFFESGVSLTSIQEEEYDQETELDAFK</sequence>
<protein>
    <recommendedName>
        <fullName evidence="2">DUF6533 domain-containing protein</fullName>
    </recommendedName>
</protein>
<dbReference type="EMBL" id="MU155301">
    <property type="protein sequence ID" value="KAF9476231.1"/>
    <property type="molecule type" value="Genomic_DNA"/>
</dbReference>
<feature type="transmembrane region" description="Helical" evidence="1">
    <location>
        <begin position="57"/>
        <end position="77"/>
    </location>
</feature>
<name>A0A9P5YW48_9AGAR</name>
<dbReference type="InterPro" id="IPR045340">
    <property type="entry name" value="DUF6533"/>
</dbReference>
<accession>A0A9P5YW48</accession>
<keyword evidence="1" id="KW-1133">Transmembrane helix</keyword>
<dbReference type="Proteomes" id="UP000807469">
    <property type="component" value="Unassembled WGS sequence"/>
</dbReference>
<reference evidence="3" key="1">
    <citation type="submission" date="2020-11" db="EMBL/GenBank/DDBJ databases">
        <authorList>
            <consortium name="DOE Joint Genome Institute"/>
            <person name="Ahrendt S."/>
            <person name="Riley R."/>
            <person name="Andreopoulos W."/>
            <person name="Labutti K."/>
            <person name="Pangilinan J."/>
            <person name="Ruiz-Duenas F.J."/>
            <person name="Barrasa J.M."/>
            <person name="Sanchez-Garcia M."/>
            <person name="Camarero S."/>
            <person name="Miyauchi S."/>
            <person name="Serrano A."/>
            <person name="Linde D."/>
            <person name="Babiker R."/>
            <person name="Drula E."/>
            <person name="Ayuso-Fernandez I."/>
            <person name="Pacheco R."/>
            <person name="Padilla G."/>
            <person name="Ferreira P."/>
            <person name="Barriuso J."/>
            <person name="Kellner H."/>
            <person name="Castanera R."/>
            <person name="Alfaro M."/>
            <person name="Ramirez L."/>
            <person name="Pisabarro A.G."/>
            <person name="Kuo A."/>
            <person name="Tritt A."/>
            <person name="Lipzen A."/>
            <person name="He G."/>
            <person name="Yan M."/>
            <person name="Ng V."/>
            <person name="Cullen D."/>
            <person name="Martin F."/>
            <person name="Rosso M.-N."/>
            <person name="Henrissat B."/>
            <person name="Hibbett D."/>
            <person name="Martinez A.T."/>
            <person name="Grigoriev I.V."/>
        </authorList>
    </citation>
    <scope>NUCLEOTIDE SEQUENCE</scope>
    <source>
        <strain evidence="3">CIRM-BRFM 674</strain>
    </source>
</reference>
<feature type="transmembrane region" description="Helical" evidence="1">
    <location>
        <begin position="240"/>
        <end position="258"/>
    </location>
</feature>
<dbReference type="Pfam" id="PF20151">
    <property type="entry name" value="DUF6533"/>
    <property type="match status" value="1"/>
</dbReference>
<feature type="transmembrane region" description="Helical" evidence="1">
    <location>
        <begin position="214"/>
        <end position="234"/>
    </location>
</feature>
<dbReference type="OrthoDB" id="3020506at2759"/>
<evidence type="ECO:0000313" key="3">
    <source>
        <dbReference type="EMBL" id="KAF9476231.1"/>
    </source>
</evidence>
<keyword evidence="1" id="KW-0812">Transmembrane</keyword>
<comment type="caution">
    <text evidence="3">The sequence shown here is derived from an EMBL/GenBank/DDBJ whole genome shotgun (WGS) entry which is preliminary data.</text>
</comment>